<dbReference type="Proteomes" id="UP001058098">
    <property type="component" value="Chromosome"/>
</dbReference>
<dbReference type="RefSeq" id="WP_258122813.1">
    <property type="nucleotide sequence ID" value="NZ_CP062229.1"/>
</dbReference>
<sequence>MEIGLTQLRALLSMLVLIAGSVVMGAGLAGQGPGMGADIGAIAEFAVPPIGGSSQVTGDVTATDHNDGCCEHGADCAYSAASGCCAASISATGECGVVNCPSGTARFTEGKALLATGIDPEALLQPPQTFA</sequence>
<accession>A0ABY5R368</accession>
<protein>
    <submittedName>
        <fullName evidence="1">Uncharacterized protein</fullName>
    </submittedName>
</protein>
<evidence type="ECO:0000313" key="1">
    <source>
        <dbReference type="EMBL" id="UVC17926.1"/>
    </source>
</evidence>
<gene>
    <name evidence="1" type="ORF">IHQ72_13035</name>
</gene>
<evidence type="ECO:0000313" key="2">
    <source>
        <dbReference type="Proteomes" id="UP001058098"/>
    </source>
</evidence>
<organism evidence="1 2">
    <name type="scientific">Mesorhizobium onobrychidis</name>
    <dbReference type="NCBI Taxonomy" id="2775404"/>
    <lineage>
        <taxon>Bacteria</taxon>
        <taxon>Pseudomonadati</taxon>
        <taxon>Pseudomonadota</taxon>
        <taxon>Alphaproteobacteria</taxon>
        <taxon>Hyphomicrobiales</taxon>
        <taxon>Phyllobacteriaceae</taxon>
        <taxon>Mesorhizobium</taxon>
    </lineage>
</organism>
<keyword evidence="2" id="KW-1185">Reference proteome</keyword>
<dbReference type="EMBL" id="CP062229">
    <property type="protein sequence ID" value="UVC17926.1"/>
    <property type="molecule type" value="Genomic_DNA"/>
</dbReference>
<proteinExistence type="predicted"/>
<name>A0ABY5R368_9HYPH</name>
<reference evidence="1" key="1">
    <citation type="submission" date="2020-09" db="EMBL/GenBank/DDBJ databases">
        <title>Rhizobia associated with sainfoin plants.</title>
        <authorList>
            <person name="Asharfi S."/>
            <person name="Kuzmanovic N."/>
            <person name="Bunk B."/>
            <person name="Sproeer C."/>
            <person name="Becker M."/>
            <person name="Thuenen T."/>
        </authorList>
    </citation>
    <scope>NUCLEOTIDE SEQUENCE</scope>
    <source>
        <strain evidence="1">OM4</strain>
    </source>
</reference>